<dbReference type="RefSeq" id="WP_345463652.1">
    <property type="nucleotide sequence ID" value="NZ_BAABRP010000004.1"/>
</dbReference>
<dbReference type="InterPro" id="IPR036156">
    <property type="entry name" value="Beta-gal/glucu_dom_sf"/>
</dbReference>
<dbReference type="InterPro" id="IPR006103">
    <property type="entry name" value="Glyco_hydro_2_cat"/>
</dbReference>
<comment type="caution">
    <text evidence="4">The sequence shown here is derived from an EMBL/GenBank/DDBJ whole genome shotgun (WGS) entry which is preliminary data.</text>
</comment>
<evidence type="ECO:0000259" key="3">
    <source>
        <dbReference type="Pfam" id="PF02837"/>
    </source>
</evidence>
<proteinExistence type="inferred from homology"/>
<evidence type="ECO:0000313" key="4">
    <source>
        <dbReference type="EMBL" id="GAA5512922.1"/>
    </source>
</evidence>
<dbReference type="PANTHER" id="PTHR42732">
    <property type="entry name" value="BETA-GALACTOSIDASE"/>
    <property type="match status" value="1"/>
</dbReference>
<protein>
    <submittedName>
        <fullName evidence="4">Beta-glucuronidase</fullName>
    </submittedName>
</protein>
<dbReference type="Pfam" id="PF02836">
    <property type="entry name" value="Glyco_hydro_2_C"/>
    <property type="match status" value="1"/>
</dbReference>
<dbReference type="Pfam" id="PF02837">
    <property type="entry name" value="Glyco_hydro_2_N"/>
    <property type="match status" value="1"/>
</dbReference>
<feature type="domain" description="Glycoside hydrolase family 2 catalytic" evidence="2">
    <location>
        <begin position="285"/>
        <end position="575"/>
    </location>
</feature>
<dbReference type="SUPFAM" id="SSF51445">
    <property type="entry name" value="(Trans)glycosidases"/>
    <property type="match status" value="1"/>
</dbReference>
<organism evidence="4 5">
    <name type="scientific">Deinococcus carri</name>
    <dbReference type="NCBI Taxonomy" id="1211323"/>
    <lineage>
        <taxon>Bacteria</taxon>
        <taxon>Thermotogati</taxon>
        <taxon>Deinococcota</taxon>
        <taxon>Deinococci</taxon>
        <taxon>Deinococcales</taxon>
        <taxon>Deinococcaceae</taxon>
        <taxon>Deinococcus</taxon>
    </lineage>
</organism>
<dbReference type="InterPro" id="IPR006104">
    <property type="entry name" value="Glyco_hydro_2_N"/>
</dbReference>
<accession>A0ABP9W6C4</accession>
<dbReference type="Gene3D" id="2.60.120.260">
    <property type="entry name" value="Galactose-binding domain-like"/>
    <property type="match status" value="1"/>
</dbReference>
<reference evidence="4 5" key="1">
    <citation type="submission" date="2024-02" db="EMBL/GenBank/DDBJ databases">
        <title>Deinococcus carri NBRC 110142.</title>
        <authorList>
            <person name="Ichikawa N."/>
            <person name="Katano-Makiyama Y."/>
            <person name="Hidaka K."/>
        </authorList>
    </citation>
    <scope>NUCLEOTIDE SEQUENCE [LARGE SCALE GENOMIC DNA]</scope>
    <source>
        <strain evidence="4 5">NBRC 110142</strain>
    </source>
</reference>
<dbReference type="SUPFAM" id="SSF49303">
    <property type="entry name" value="beta-Galactosidase/glucuronidase domain"/>
    <property type="match status" value="1"/>
</dbReference>
<evidence type="ECO:0000256" key="1">
    <source>
        <dbReference type="ARBA" id="ARBA00007401"/>
    </source>
</evidence>
<dbReference type="Proteomes" id="UP001401887">
    <property type="component" value="Unassembled WGS sequence"/>
</dbReference>
<dbReference type="InterPro" id="IPR051913">
    <property type="entry name" value="GH2_Domain-Containing"/>
</dbReference>
<feature type="domain" description="Glycosyl hydrolases family 2 sugar binding" evidence="3">
    <location>
        <begin position="62"/>
        <end position="133"/>
    </location>
</feature>
<dbReference type="SUPFAM" id="SSF49785">
    <property type="entry name" value="Galactose-binding domain-like"/>
    <property type="match status" value="1"/>
</dbReference>
<evidence type="ECO:0000313" key="5">
    <source>
        <dbReference type="Proteomes" id="UP001401887"/>
    </source>
</evidence>
<gene>
    <name evidence="4" type="primary">uidA</name>
    <name evidence="4" type="ORF">Dcar01_01646</name>
</gene>
<dbReference type="Gene3D" id="3.20.20.80">
    <property type="entry name" value="Glycosidases"/>
    <property type="match status" value="1"/>
</dbReference>
<dbReference type="InterPro" id="IPR017853">
    <property type="entry name" value="GH"/>
</dbReference>
<sequence length="620" mass="70970">MPHSTHPTPLLERDHWRDLGGTWRFCFDDGSGWKHPSEVTFDREIVVPYPPESRRSGIHDENFHGVVWYGLTLTLTPEERVGRLLLHFGAVDYSATVWANGRLVAQHEGGHTPFTADITQQVQAGETVEIVVRAQDNPHDLTQPRGKQDWHLLPHSIWYPRTTGIWQTVWLESVPQTYLQQVTWMGDLERWEIGLQLEVAGPLPPGLSVRVRLYRDQDLLADDRYALNHPELARRIALPDPGIDDFRNELLWSPGHPRLLRARLDLLVGEQVIDRVRSYAALRSVGVRGNRFLLNGRPYYLKMVLDQGYWPDSLMTATDEELRRDVELTRQLGFNGARKHQKIESPRWLYWCDVLGLLVWEEMPSPYRFTPGAVRRLTQEWQEVIARDRSHPCIVAWVPFNESWGVPDLPSNPAHRDYVRALYHLTKTLDPSRPVIGNDGWEHVATDILTIHDYADDPEALRQRYGTLESTRLTLRQQQPADRVLTLTGFQEAEQPVVLSEFGGIAYIPNHASGWGYSQSQSEVDFLDDYAALLAAIHDCYGLSGFCYTQLTDTFQEKNGLLYADRTPKADLLRLARSTQGNRTAREMTIDPLLNPYGHSARWLGHEEGVLLFPEDAEGG</sequence>
<comment type="similarity">
    <text evidence="1">Belongs to the glycosyl hydrolase 2 family.</text>
</comment>
<dbReference type="PANTHER" id="PTHR42732:SF3">
    <property type="entry name" value="HYDROLASE"/>
    <property type="match status" value="1"/>
</dbReference>
<name>A0ABP9W6C4_9DEIO</name>
<dbReference type="InterPro" id="IPR008979">
    <property type="entry name" value="Galactose-bd-like_sf"/>
</dbReference>
<evidence type="ECO:0000259" key="2">
    <source>
        <dbReference type="Pfam" id="PF02836"/>
    </source>
</evidence>
<keyword evidence="5" id="KW-1185">Reference proteome</keyword>
<dbReference type="EMBL" id="BAABRP010000004">
    <property type="protein sequence ID" value="GAA5512922.1"/>
    <property type="molecule type" value="Genomic_DNA"/>
</dbReference>